<dbReference type="InterPro" id="IPR039128">
    <property type="entry name" value="TRIP4-like"/>
</dbReference>
<dbReference type="GO" id="GO:0008270">
    <property type="term" value="F:zinc ion binding"/>
    <property type="evidence" value="ECO:0007669"/>
    <property type="project" value="InterPro"/>
</dbReference>
<comment type="caution">
    <text evidence="3">The sequence shown here is derived from an EMBL/GenBank/DDBJ whole genome shotgun (WGS) entry which is preliminary data.</text>
</comment>
<feature type="coiled-coil region" evidence="1">
    <location>
        <begin position="286"/>
        <end position="313"/>
    </location>
</feature>
<accession>A0AAV5R612</accession>
<dbReference type="GO" id="GO:0045893">
    <property type="term" value="P:positive regulation of DNA-templated transcription"/>
    <property type="evidence" value="ECO:0007669"/>
    <property type="project" value="TreeGrafter"/>
</dbReference>
<name>A0AAV5R612_PICKL</name>
<evidence type="ECO:0000259" key="2">
    <source>
        <dbReference type="Pfam" id="PF06221"/>
    </source>
</evidence>
<evidence type="ECO:0000313" key="4">
    <source>
        <dbReference type="Proteomes" id="UP001378960"/>
    </source>
</evidence>
<dbReference type="GO" id="GO:0180022">
    <property type="term" value="C:RQC-trigger complex"/>
    <property type="evidence" value="ECO:0007669"/>
    <property type="project" value="InterPro"/>
</dbReference>
<gene>
    <name evidence="3" type="ORF">DAPK24_032910</name>
</gene>
<dbReference type="GO" id="GO:0005634">
    <property type="term" value="C:nucleus"/>
    <property type="evidence" value="ECO:0007669"/>
    <property type="project" value="InterPro"/>
</dbReference>
<dbReference type="AlphaFoldDB" id="A0AAV5R612"/>
<dbReference type="EMBL" id="BTGB01000004">
    <property type="protein sequence ID" value="GMM46716.1"/>
    <property type="molecule type" value="Genomic_DNA"/>
</dbReference>
<dbReference type="InterPro" id="IPR009349">
    <property type="entry name" value="TRIP4/RQT4_C2HC5_Znf"/>
</dbReference>
<dbReference type="PANTHER" id="PTHR12963">
    <property type="entry name" value="THYROID RECEPTOR INTERACTING PROTEIN RELATED"/>
    <property type="match status" value="1"/>
</dbReference>
<dbReference type="GO" id="GO:0072344">
    <property type="term" value="P:rescue of stalled ribosome"/>
    <property type="evidence" value="ECO:0007669"/>
    <property type="project" value="InterPro"/>
</dbReference>
<dbReference type="PANTHER" id="PTHR12963:SF4">
    <property type="entry name" value="ACTIVATING SIGNAL COINTEGRATOR 1"/>
    <property type="match status" value="1"/>
</dbReference>
<feature type="domain" description="TRIP4/RQT4 C2HC5-type zinc finger" evidence="2">
    <location>
        <begin position="180"/>
        <end position="230"/>
    </location>
</feature>
<reference evidence="3 4" key="1">
    <citation type="journal article" date="2023" name="Elife">
        <title>Identification of key yeast species and microbe-microbe interactions impacting larval growth of Drosophila in the wild.</title>
        <authorList>
            <person name="Mure A."/>
            <person name="Sugiura Y."/>
            <person name="Maeda R."/>
            <person name="Honda K."/>
            <person name="Sakurai N."/>
            <person name="Takahashi Y."/>
            <person name="Watada M."/>
            <person name="Katoh T."/>
            <person name="Gotoh A."/>
            <person name="Gotoh Y."/>
            <person name="Taniguchi I."/>
            <person name="Nakamura K."/>
            <person name="Hayashi T."/>
            <person name="Katayama T."/>
            <person name="Uemura T."/>
            <person name="Hattori Y."/>
        </authorList>
    </citation>
    <scope>NUCLEOTIDE SEQUENCE [LARGE SCALE GENOMIC DNA]</scope>
    <source>
        <strain evidence="3 4">PK-24</strain>
    </source>
</reference>
<dbReference type="Proteomes" id="UP001378960">
    <property type="component" value="Unassembled WGS sequence"/>
</dbReference>
<dbReference type="Pfam" id="PF06221">
    <property type="entry name" value="zf-C2HC5"/>
    <property type="match status" value="1"/>
</dbReference>
<evidence type="ECO:0000256" key="1">
    <source>
        <dbReference type="SAM" id="Coils"/>
    </source>
</evidence>
<organism evidence="3 4">
    <name type="scientific">Pichia kluyveri</name>
    <name type="common">Yeast</name>
    <dbReference type="NCBI Taxonomy" id="36015"/>
    <lineage>
        <taxon>Eukaryota</taxon>
        <taxon>Fungi</taxon>
        <taxon>Dikarya</taxon>
        <taxon>Ascomycota</taxon>
        <taxon>Saccharomycotina</taxon>
        <taxon>Pichiomycetes</taxon>
        <taxon>Pichiales</taxon>
        <taxon>Pichiaceae</taxon>
        <taxon>Pichia</taxon>
    </lineage>
</organism>
<evidence type="ECO:0000313" key="3">
    <source>
        <dbReference type="EMBL" id="GMM46716.1"/>
    </source>
</evidence>
<protein>
    <submittedName>
        <fullName evidence="3">Rqt4 protein</fullName>
    </submittedName>
</protein>
<proteinExistence type="predicted"/>
<keyword evidence="4" id="KW-1185">Reference proteome</keyword>
<sequence>MTSYTLNQIKKFGHDSIQNIIPLDDQSIDEMVQYALSTFKTRDSMSSHFVDLLGPTDQTFDFVGQFCDMVFGSNKSVAHENVPKVVKTKEPTKPIVPTKPKGTGVRLVKKKIITKGRMTNNSKNGSTTSDMFDLKPATVEKEKVKQKVVKKKIDNIEELDKVLIQLEIANDERRNGDDIRICNCNATRHPLFEMYPNCLNCGKIICEKEGLQPCSFCGASLMSNEERAEISEIINKEKEKLEDEANNVTKSRTQPSVRPKKKNVIKITLNNTGQNNFKVQEKFFKQIEDKEKQRKLEEEAQQKEKELIKQNQEDLEFYKSRHQKDEELIKAEERLAMLLNFQDNGAERTKIIDHAADFDLPSGENGGSLWASPMERVLQFKRQQKLQNRMREQELQRSGRGAMVINADIMQDGKLVYQNGPSNEDINVTDNLSDDEEITELQSKINEEKKKQFNNEVKNVYDYSEFTQNLHKPIYKGNIKETSNEDSDEMLSQMPALGTIVQLGDAEEQENQLFSMIGV</sequence>
<keyword evidence="1" id="KW-0175">Coiled coil</keyword>
<feature type="coiled-coil region" evidence="1">
    <location>
        <begin position="227"/>
        <end position="254"/>
    </location>
</feature>